<feature type="domain" description="Reverse transcriptase" evidence="1">
    <location>
        <begin position="156"/>
        <end position="283"/>
    </location>
</feature>
<dbReference type="PANTHER" id="PTHR31635">
    <property type="entry name" value="REVERSE TRANSCRIPTASE DOMAIN-CONTAINING PROTEIN-RELATED"/>
    <property type="match status" value="1"/>
</dbReference>
<evidence type="ECO:0000313" key="2">
    <source>
        <dbReference type="Ensembl" id="ENSSGRP00000017729.1"/>
    </source>
</evidence>
<dbReference type="PANTHER" id="PTHR31635:SF196">
    <property type="entry name" value="REVERSE TRANSCRIPTASE DOMAIN-CONTAINING PROTEIN-RELATED"/>
    <property type="match status" value="1"/>
</dbReference>
<dbReference type="AlphaFoldDB" id="A0A672KXY9"/>
<keyword evidence="3" id="KW-1185">Reference proteome</keyword>
<dbReference type="CDD" id="cd01650">
    <property type="entry name" value="RT_nLTR_like"/>
    <property type="match status" value="1"/>
</dbReference>
<protein>
    <recommendedName>
        <fullName evidence="1">Reverse transcriptase domain-containing protein</fullName>
    </recommendedName>
</protein>
<organism evidence="2 3">
    <name type="scientific">Sinocyclocheilus grahami</name>
    <name type="common">Dianchi golden-line fish</name>
    <name type="synonym">Barbus grahami</name>
    <dbReference type="NCBI Taxonomy" id="75366"/>
    <lineage>
        <taxon>Eukaryota</taxon>
        <taxon>Metazoa</taxon>
        <taxon>Chordata</taxon>
        <taxon>Craniata</taxon>
        <taxon>Vertebrata</taxon>
        <taxon>Euteleostomi</taxon>
        <taxon>Actinopterygii</taxon>
        <taxon>Neopterygii</taxon>
        <taxon>Teleostei</taxon>
        <taxon>Ostariophysi</taxon>
        <taxon>Cypriniformes</taxon>
        <taxon>Cyprinidae</taxon>
        <taxon>Cyprininae</taxon>
        <taxon>Sinocyclocheilus</taxon>
    </lineage>
</organism>
<sequence length="441" mass="50841">ELNSLQLIRLGLSDFDERMNKFDEEHAKMDIMDHSGNITQNPSEINKSFRLYYSKLYSTDQNESLDETESFLSGVSLPQVSPMQSEQLEKLLSIQELTKVRNRMPNNKSPVPDGFPAEFYRQFWSLLSPIFFNSICEIYETGKIPQHMNTAYISLIPKPNKDPTQCPNYCPISLIHVDLKIISKTLAGRLESVMSTLIHPDQMGFIKGRHSSENTRRLINIVDFYNNFCNTNKPPFIIVSLDAEKAFDKVEWPFLFTTLSQFGFKSYIINWIKTLYNTPTASVITNAAIRQSHNISGIQSKHYHHKISLLISDFSKASGYSVNCSKAEILPITKLKWDAELESYPFKRTTKIIKYLGIHISSNLKYLFKLNHAPLLQDIQNNLERWNNLPLSLIGRISSVKMNILPKINYLFSMIPVTPPPGWFSSLDSIMTKYYWKKRKG</sequence>
<dbReference type="InParanoid" id="A0A672KXY9"/>
<accession>A0A672KXY9</accession>
<reference evidence="2" key="2">
    <citation type="submission" date="2025-09" db="UniProtKB">
        <authorList>
            <consortium name="Ensembl"/>
        </authorList>
    </citation>
    <scope>IDENTIFICATION</scope>
</reference>
<dbReference type="Proteomes" id="UP000472262">
    <property type="component" value="Unassembled WGS sequence"/>
</dbReference>
<reference evidence="2" key="1">
    <citation type="submission" date="2025-08" db="UniProtKB">
        <authorList>
            <consortium name="Ensembl"/>
        </authorList>
    </citation>
    <scope>IDENTIFICATION</scope>
</reference>
<evidence type="ECO:0000259" key="1">
    <source>
        <dbReference type="Pfam" id="PF00078"/>
    </source>
</evidence>
<dbReference type="Ensembl" id="ENSSGRT00000019164.1">
    <property type="protein sequence ID" value="ENSSGRP00000017729.1"/>
    <property type="gene ID" value="ENSSGRG00000010771.1"/>
</dbReference>
<dbReference type="Pfam" id="PF00078">
    <property type="entry name" value="RVT_1"/>
    <property type="match status" value="1"/>
</dbReference>
<name>A0A672KXY9_SINGR</name>
<evidence type="ECO:0000313" key="3">
    <source>
        <dbReference type="Proteomes" id="UP000472262"/>
    </source>
</evidence>
<proteinExistence type="predicted"/>
<dbReference type="OMA" id="DEEHAKM"/>
<dbReference type="InterPro" id="IPR000477">
    <property type="entry name" value="RT_dom"/>
</dbReference>